<dbReference type="Pfam" id="PF00437">
    <property type="entry name" value="T2SSE"/>
    <property type="match status" value="1"/>
</dbReference>
<dbReference type="Gene3D" id="3.40.50.300">
    <property type="entry name" value="P-loop containing nucleotide triphosphate hydrolases"/>
    <property type="match status" value="1"/>
</dbReference>
<dbReference type="GO" id="GO:0016887">
    <property type="term" value="F:ATP hydrolysis activity"/>
    <property type="evidence" value="ECO:0007669"/>
    <property type="project" value="InterPro"/>
</dbReference>
<dbReference type="EMBL" id="BMPG01000007">
    <property type="protein sequence ID" value="GGL72572.1"/>
    <property type="molecule type" value="Genomic_DNA"/>
</dbReference>
<evidence type="ECO:0000259" key="2">
    <source>
        <dbReference type="SMART" id="SM00382"/>
    </source>
</evidence>
<evidence type="ECO:0000313" key="4">
    <source>
        <dbReference type="Proteomes" id="UP000607197"/>
    </source>
</evidence>
<proteinExistence type="inferred from homology"/>
<evidence type="ECO:0000256" key="1">
    <source>
        <dbReference type="ARBA" id="ARBA00006611"/>
    </source>
</evidence>
<keyword evidence="4" id="KW-1185">Reference proteome</keyword>
<dbReference type="SUPFAM" id="SSF52540">
    <property type="entry name" value="P-loop containing nucleoside triphosphate hydrolases"/>
    <property type="match status" value="1"/>
</dbReference>
<gene>
    <name evidence="3" type="ORF">GCM10009039_33190</name>
</gene>
<dbReference type="Proteomes" id="UP000607197">
    <property type="component" value="Unassembled WGS sequence"/>
</dbReference>
<name>A0A830F823_9EURY</name>
<dbReference type="SMART" id="SM00382">
    <property type="entry name" value="AAA"/>
    <property type="match status" value="1"/>
</dbReference>
<dbReference type="InterPro" id="IPR050921">
    <property type="entry name" value="T4SS_GSP_E_ATPase"/>
</dbReference>
<accession>A0A830F823</accession>
<reference evidence="3" key="2">
    <citation type="submission" date="2020-09" db="EMBL/GenBank/DDBJ databases">
        <authorList>
            <person name="Sun Q."/>
            <person name="Ohkuma M."/>
        </authorList>
    </citation>
    <scope>NUCLEOTIDE SEQUENCE</scope>
    <source>
        <strain evidence="3">JCM 19596</strain>
    </source>
</reference>
<dbReference type="InterPro" id="IPR027417">
    <property type="entry name" value="P-loop_NTPase"/>
</dbReference>
<organism evidence="3 4">
    <name type="scientific">Halocalculus aciditolerans</name>
    <dbReference type="NCBI Taxonomy" id="1383812"/>
    <lineage>
        <taxon>Archaea</taxon>
        <taxon>Methanobacteriati</taxon>
        <taxon>Methanobacteriota</taxon>
        <taxon>Stenosarchaea group</taxon>
        <taxon>Halobacteria</taxon>
        <taxon>Halobacteriales</taxon>
        <taxon>Halobacteriaceae</taxon>
        <taxon>Halocalculus</taxon>
    </lineage>
</organism>
<comment type="caution">
    <text evidence="3">The sequence shown here is derived from an EMBL/GenBank/DDBJ whole genome shotgun (WGS) entry which is preliminary data.</text>
</comment>
<reference evidence="3" key="1">
    <citation type="journal article" date="2014" name="Int. J. Syst. Evol. Microbiol.">
        <title>Complete genome sequence of Corynebacterium casei LMG S-19264T (=DSM 44701T), isolated from a smear-ripened cheese.</title>
        <authorList>
            <consortium name="US DOE Joint Genome Institute (JGI-PGF)"/>
            <person name="Walter F."/>
            <person name="Albersmeier A."/>
            <person name="Kalinowski J."/>
            <person name="Ruckert C."/>
        </authorList>
    </citation>
    <scope>NUCLEOTIDE SEQUENCE</scope>
    <source>
        <strain evidence="3">JCM 19596</strain>
    </source>
</reference>
<dbReference type="RefSeq" id="WP_188980901.1">
    <property type="nucleotide sequence ID" value="NZ_BMPG01000007.1"/>
</dbReference>
<dbReference type="AlphaFoldDB" id="A0A830F823"/>
<feature type="domain" description="AAA+ ATPase" evidence="2">
    <location>
        <begin position="383"/>
        <end position="512"/>
    </location>
</feature>
<dbReference type="InterPro" id="IPR001482">
    <property type="entry name" value="T2SS/T4SS_dom"/>
</dbReference>
<sequence length="598" mass="60831">MLERLGGLRGRPDGTAACACDATVDAGTLRLDAADCPGDGRLADAPACRATAVRALRRADADRVVVRRPGVDSRYDAATAALLLAAGRFAERAAVHDDRLADRAATDPLSAASAAAGRAGPVARIAAETALAAVADAHPGYDGVRTFDGPTLAHARLDPDPPADARLRDTRDTAGATVRVYDADPLPVYHVTPREAAFDADDYATLDAAAARLADGALGGARAATAAVRRVAGRDDPTADLAAVLRKHTRGFGVLDDLFADSRVTDVYATAPADDTPLRVVVDGETMTTNAVLSAAGADALASRLRATSGRPLSAASPTLDATATGVGTRDRVRAAAVTDPVSDGPAFAVRAADSDPWRLTALVANGTVTPAAAGFLSLAVERGAACLLAGPRGAGKTTLLGALCWELPPSTRLVAIEDTPELPLAALRDADRDAQGLRADPGGAFTPADAVRTALRLGDGALAVGEIRGQEAPALFEAMRVGAHDGAVLGTVHGEGAAELRGRVADLGVTPAAFAATDLVVTLAPTPDGRRVTTIEEVAGPDAAAELYTRGPTGLAATGRIDRGQSAAVAALAAPDETYADVRAAIDARADRFREET</sequence>
<dbReference type="PANTHER" id="PTHR30486">
    <property type="entry name" value="TWITCHING MOTILITY PROTEIN PILT"/>
    <property type="match status" value="1"/>
</dbReference>
<dbReference type="Gene3D" id="3.30.450.380">
    <property type="match status" value="1"/>
</dbReference>
<dbReference type="OrthoDB" id="31341at2157"/>
<dbReference type="PANTHER" id="PTHR30486:SF6">
    <property type="entry name" value="TYPE IV PILUS RETRACTATION ATPASE PILT"/>
    <property type="match status" value="1"/>
</dbReference>
<dbReference type="InterPro" id="IPR003593">
    <property type="entry name" value="AAA+_ATPase"/>
</dbReference>
<protein>
    <recommendedName>
        <fullName evidence="2">AAA+ ATPase domain-containing protein</fullName>
    </recommendedName>
</protein>
<evidence type="ECO:0000313" key="3">
    <source>
        <dbReference type="EMBL" id="GGL72572.1"/>
    </source>
</evidence>
<comment type="similarity">
    <text evidence="1">Belongs to the GSP E family.</text>
</comment>